<dbReference type="EMBL" id="VVIW01000014">
    <property type="protein sequence ID" value="NHZ42779.1"/>
    <property type="molecule type" value="Genomic_DNA"/>
</dbReference>
<protein>
    <submittedName>
        <fullName evidence="3">ADP-ribosylglycohydrolase family protein</fullName>
    </submittedName>
</protein>
<dbReference type="PANTHER" id="PTHR16222">
    <property type="entry name" value="ADP-RIBOSYLGLYCOHYDROLASE"/>
    <property type="match status" value="1"/>
</dbReference>
<comment type="caution">
    <text evidence="3">The sequence shown here is derived from an EMBL/GenBank/DDBJ whole genome shotgun (WGS) entry which is preliminary data.</text>
</comment>
<name>A0ABX0M6G3_9BURK</name>
<dbReference type="PANTHER" id="PTHR16222:SF24">
    <property type="entry name" value="ADP-RIBOSYLHYDROLASE ARH3"/>
    <property type="match status" value="1"/>
</dbReference>
<dbReference type="Gene3D" id="1.10.4080.10">
    <property type="entry name" value="ADP-ribosylation/Crystallin J1"/>
    <property type="match status" value="1"/>
</dbReference>
<proteinExistence type="inferred from homology"/>
<comment type="similarity">
    <text evidence="1">Belongs to the ADP-ribosylglycohydrolase family.</text>
</comment>
<reference evidence="3 4" key="1">
    <citation type="submission" date="2019-09" db="EMBL/GenBank/DDBJ databases">
        <title>Taxonomy of Antarctic Massilia spp.: description of Massilia rubra sp. nov., Massilia aquatica sp. nov., Massilia mucilaginosa sp. nov., Massilia frigida sp. nov. isolated from streams, lakes and regoliths.</title>
        <authorList>
            <person name="Holochova P."/>
            <person name="Sedlacek I."/>
            <person name="Kralova S."/>
            <person name="Maslanova I."/>
            <person name="Busse H.-J."/>
            <person name="Stankova E."/>
            <person name="Vrbovska V."/>
            <person name="Kovarovic V."/>
            <person name="Bartak M."/>
            <person name="Svec P."/>
            <person name="Pantucek R."/>
        </authorList>
    </citation>
    <scope>NUCLEOTIDE SEQUENCE [LARGE SCALE GENOMIC DNA]</scope>
    <source>
        <strain evidence="3 4">CCM 8693</strain>
    </source>
</reference>
<evidence type="ECO:0000256" key="2">
    <source>
        <dbReference type="ARBA" id="ARBA00022801"/>
    </source>
</evidence>
<evidence type="ECO:0000313" key="4">
    <source>
        <dbReference type="Proteomes" id="UP000819052"/>
    </source>
</evidence>
<dbReference type="InterPro" id="IPR005502">
    <property type="entry name" value="Ribosyl_crysJ1"/>
</dbReference>
<evidence type="ECO:0000256" key="1">
    <source>
        <dbReference type="ARBA" id="ARBA00010702"/>
    </source>
</evidence>
<accession>A0ABX0M6G3</accession>
<dbReference type="InterPro" id="IPR050792">
    <property type="entry name" value="ADP-ribosylglycohydrolase"/>
</dbReference>
<sequence length="317" mass="33710">MTVSQPGYQERLAGGLVGLLVGDALGVPYEFRKACDIPPAGLIDFVPPPQFDRAHASVPPGTWSDDGAHALCLLASLLECGRLDLDDLGARLLAWYEHGYMAVDSMVFDVGLTCGAAMRAMRAGAAAAEAGPAGQYDNGNGSLMRALPLALWHRGSDQSLVHDAHRQSLPTHGHLRSQVCCALYCLWARRVLAASGDAWGEAVNSLRAIYASMPDALEELEWSLRPDDAPVGKGSGYVVDALRSARMVQEAGTYDEVVRAAIGLGNDTDTTACIAGGIAGLRFGIEGIPERWRTQLRGSALYQPLLDKLLAATVDAR</sequence>
<gene>
    <name evidence="3" type="ORF">F1609_21760</name>
</gene>
<organism evidence="3 4">
    <name type="scientific">Massilia aquatica</name>
    <dbReference type="NCBI Taxonomy" id="2609000"/>
    <lineage>
        <taxon>Bacteria</taxon>
        <taxon>Pseudomonadati</taxon>
        <taxon>Pseudomonadota</taxon>
        <taxon>Betaproteobacteria</taxon>
        <taxon>Burkholderiales</taxon>
        <taxon>Oxalobacteraceae</taxon>
        <taxon>Telluria group</taxon>
        <taxon>Massilia</taxon>
    </lineage>
</organism>
<dbReference type="SUPFAM" id="SSF101478">
    <property type="entry name" value="ADP-ribosylglycohydrolase"/>
    <property type="match status" value="1"/>
</dbReference>
<dbReference type="Proteomes" id="UP000819052">
    <property type="component" value="Unassembled WGS sequence"/>
</dbReference>
<dbReference type="Pfam" id="PF03747">
    <property type="entry name" value="ADP_ribosyl_GH"/>
    <property type="match status" value="1"/>
</dbReference>
<keyword evidence="4" id="KW-1185">Reference proteome</keyword>
<dbReference type="RefSeq" id="WP_167078767.1">
    <property type="nucleotide sequence ID" value="NZ_VVIW01000014.1"/>
</dbReference>
<evidence type="ECO:0000313" key="3">
    <source>
        <dbReference type="EMBL" id="NHZ42779.1"/>
    </source>
</evidence>
<dbReference type="InterPro" id="IPR036705">
    <property type="entry name" value="Ribosyl_crysJ1_sf"/>
</dbReference>
<keyword evidence="2" id="KW-0378">Hydrolase</keyword>